<dbReference type="InterPro" id="IPR020846">
    <property type="entry name" value="MFS_dom"/>
</dbReference>
<organism evidence="8 9">
    <name type="scientific">Limnobacter litoralis</name>
    <dbReference type="NCBI Taxonomy" id="481366"/>
    <lineage>
        <taxon>Bacteria</taxon>
        <taxon>Pseudomonadati</taxon>
        <taxon>Pseudomonadota</taxon>
        <taxon>Betaproteobacteria</taxon>
        <taxon>Burkholderiales</taxon>
        <taxon>Burkholderiaceae</taxon>
        <taxon>Limnobacter</taxon>
    </lineage>
</organism>
<keyword evidence="3 6" id="KW-0812">Transmembrane</keyword>
<dbReference type="RefSeq" id="WP_284279776.1">
    <property type="nucleotide sequence ID" value="NZ_BSOJ01000006.1"/>
</dbReference>
<dbReference type="PROSITE" id="PS50850">
    <property type="entry name" value="MFS"/>
    <property type="match status" value="1"/>
</dbReference>
<evidence type="ECO:0000256" key="5">
    <source>
        <dbReference type="ARBA" id="ARBA00023136"/>
    </source>
</evidence>
<feature type="transmembrane region" description="Helical" evidence="6">
    <location>
        <begin position="185"/>
        <end position="208"/>
    </location>
</feature>
<reference evidence="9" key="1">
    <citation type="journal article" date="2019" name="Int. J. Syst. Evol. Microbiol.">
        <title>The Global Catalogue of Microorganisms (GCM) 10K type strain sequencing project: providing services to taxonomists for standard genome sequencing and annotation.</title>
        <authorList>
            <consortium name="The Broad Institute Genomics Platform"/>
            <consortium name="The Broad Institute Genome Sequencing Center for Infectious Disease"/>
            <person name="Wu L."/>
            <person name="Ma J."/>
        </authorList>
    </citation>
    <scope>NUCLEOTIDE SEQUENCE [LARGE SCALE GENOMIC DNA]</scope>
    <source>
        <strain evidence="9">NBRC 105857</strain>
    </source>
</reference>
<feature type="transmembrane region" description="Helical" evidence="6">
    <location>
        <begin position="64"/>
        <end position="86"/>
    </location>
</feature>
<feature type="transmembrane region" description="Helical" evidence="6">
    <location>
        <begin position="232"/>
        <end position="253"/>
    </location>
</feature>
<sequence length="425" mass="46654">MVENHPDIQRELGPDGVEHTYVGGTLAFRMFFMFAAAYILSYGFRVINAVIAQPLVDELHLSSTQLGLLASAYFLAFAVMQLPLGVMLDRYGPRRVESALMVLAAAGALMFSMSHSFLNLWLARALIGIGASACLMAAVKAYSLYFRPHMQASLSSWMLMAGSVGAISVTTPVEALLPTLGWRGVFAGTAVLCLVASALLWFALPALFKPQKSQSLSEMVNGYKAIFKHRHFWRMAPLATINQGGFMAFNALWIGPWFTRVEGLSNRAAAQNMFWISVVLMLGYMLVGVATRRISKAGGDEDQVMLVGMGMSMLLFLWQIIHGPQAGLWAWLANAFFSASSIMTYSICNKPFPRHLTGRSSTALNLMIFVGAFGIQWGIGAGIDLFLAGGFDYQEAMRATLLVLLICQFASWVWFVRPGRQTSHL</sequence>
<keyword evidence="4 6" id="KW-1133">Transmembrane helix</keyword>
<feature type="transmembrane region" description="Helical" evidence="6">
    <location>
        <begin position="303"/>
        <end position="322"/>
    </location>
</feature>
<dbReference type="Gene3D" id="1.20.1250.20">
    <property type="entry name" value="MFS general substrate transporter like domains"/>
    <property type="match status" value="1"/>
</dbReference>
<evidence type="ECO:0000256" key="6">
    <source>
        <dbReference type="SAM" id="Phobius"/>
    </source>
</evidence>
<evidence type="ECO:0000259" key="7">
    <source>
        <dbReference type="PROSITE" id="PS50850"/>
    </source>
</evidence>
<feature type="transmembrane region" description="Helical" evidence="6">
    <location>
        <begin position="328"/>
        <end position="348"/>
    </location>
</feature>
<comment type="caution">
    <text evidence="8">The sequence shown here is derived from an EMBL/GenBank/DDBJ whole genome shotgun (WGS) entry which is preliminary data.</text>
</comment>
<evidence type="ECO:0000256" key="1">
    <source>
        <dbReference type="ARBA" id="ARBA00004651"/>
    </source>
</evidence>
<feature type="transmembrane region" description="Helical" evidence="6">
    <location>
        <begin position="399"/>
        <end position="416"/>
    </location>
</feature>
<dbReference type="PANTHER" id="PTHR43124">
    <property type="entry name" value="PURINE EFFLUX PUMP PBUE"/>
    <property type="match status" value="1"/>
</dbReference>
<feature type="transmembrane region" description="Helical" evidence="6">
    <location>
        <begin position="98"/>
        <end position="115"/>
    </location>
</feature>
<proteinExistence type="predicted"/>
<evidence type="ECO:0000313" key="8">
    <source>
        <dbReference type="EMBL" id="GLR25427.1"/>
    </source>
</evidence>
<feature type="transmembrane region" description="Helical" evidence="6">
    <location>
        <begin position="273"/>
        <end position="291"/>
    </location>
</feature>
<dbReference type="Pfam" id="PF07690">
    <property type="entry name" value="MFS_1"/>
    <property type="match status" value="1"/>
</dbReference>
<evidence type="ECO:0000256" key="2">
    <source>
        <dbReference type="ARBA" id="ARBA00022475"/>
    </source>
</evidence>
<dbReference type="InterPro" id="IPR011701">
    <property type="entry name" value="MFS"/>
</dbReference>
<dbReference type="PANTHER" id="PTHR43124:SF3">
    <property type="entry name" value="CHLORAMPHENICOL EFFLUX PUMP RV0191"/>
    <property type="match status" value="1"/>
</dbReference>
<keyword evidence="2" id="KW-1003">Cell membrane</keyword>
<dbReference type="EMBL" id="BSOJ01000006">
    <property type="protein sequence ID" value="GLR25427.1"/>
    <property type="molecule type" value="Genomic_DNA"/>
</dbReference>
<gene>
    <name evidence="8" type="ORF">GCM10007875_05150</name>
</gene>
<keyword evidence="5 6" id="KW-0472">Membrane</keyword>
<feature type="domain" description="Major facilitator superfamily (MFS) profile" evidence="7">
    <location>
        <begin position="29"/>
        <end position="425"/>
    </location>
</feature>
<dbReference type="Proteomes" id="UP001156664">
    <property type="component" value="Unassembled WGS sequence"/>
</dbReference>
<keyword evidence="9" id="KW-1185">Reference proteome</keyword>
<evidence type="ECO:0000256" key="4">
    <source>
        <dbReference type="ARBA" id="ARBA00022989"/>
    </source>
</evidence>
<accession>A0ABQ5YSK6</accession>
<evidence type="ECO:0000313" key="9">
    <source>
        <dbReference type="Proteomes" id="UP001156664"/>
    </source>
</evidence>
<evidence type="ECO:0000256" key="3">
    <source>
        <dbReference type="ARBA" id="ARBA00022692"/>
    </source>
</evidence>
<dbReference type="InterPro" id="IPR036259">
    <property type="entry name" value="MFS_trans_sf"/>
</dbReference>
<comment type="subcellular location">
    <subcellularLocation>
        <location evidence="1">Cell membrane</location>
        <topology evidence="1">Multi-pass membrane protein</topology>
    </subcellularLocation>
</comment>
<dbReference type="SUPFAM" id="SSF103473">
    <property type="entry name" value="MFS general substrate transporter"/>
    <property type="match status" value="1"/>
</dbReference>
<feature type="transmembrane region" description="Helical" evidence="6">
    <location>
        <begin position="360"/>
        <end position="379"/>
    </location>
</feature>
<protein>
    <submittedName>
        <fullName evidence="8">MFS transporter</fullName>
    </submittedName>
</protein>
<feature type="transmembrane region" description="Helical" evidence="6">
    <location>
        <begin position="154"/>
        <end position="173"/>
    </location>
</feature>
<name>A0ABQ5YSK6_9BURK</name>
<dbReference type="InterPro" id="IPR050189">
    <property type="entry name" value="MFS_Efflux_Transporters"/>
</dbReference>
<feature type="transmembrane region" description="Helical" evidence="6">
    <location>
        <begin position="121"/>
        <end position="142"/>
    </location>
</feature>